<comment type="similarity">
    <text evidence="1">Belongs to the PP2C family.</text>
</comment>
<keyword evidence="1" id="KW-0464">Manganese</keyword>
<keyword evidence="1" id="KW-0378">Hydrolase</keyword>
<dbReference type="PaxDb" id="2903-EOD22667"/>
<dbReference type="GO" id="GO:0004722">
    <property type="term" value="F:protein serine/threonine phosphatase activity"/>
    <property type="evidence" value="ECO:0007669"/>
    <property type="project" value="UniProtKB-EC"/>
</dbReference>
<dbReference type="SUPFAM" id="SSF81606">
    <property type="entry name" value="PP2C-like"/>
    <property type="match status" value="1"/>
</dbReference>
<dbReference type="AlphaFoldDB" id="A0A0D3JGN2"/>
<sequence>MLLAVCSAPALHSGRLHVVLGGSVLPHPAKADKGGEDAFLFDDKRCLFGVADGVGGSAKNGVDPGAFSREMLERCHQAAACGVADALPDALRLASECPLSGGGGSSTLVLGQLEEGTSTLRLLNLGDSGAMVLRPAMREVSGTDAKQLWPRVVLRTQEQTHGWNWPYQTRARTFDAVGKEVDEVSTAVREGDIVLAASDGVFDNLFEDALQFLVAERLDALRDPDPLAAQAAADALAQNIAEQAKAIGGMRDLKTPFSEAAQEEGRSHKGGKVDDVAVVCGVVRSGARPPLRLGHNFGGAPCVSEERPVVTHSGAFVPPGERTRDAAPAVGERTRDAAPAAEVQRRNTRDAFSRAQRTLPPALSEAEAAAALEHGMPLAWLDLPRNRGPERNADARDGTFFVFPLSNVAHEMTRRDAVTRDSLPAWAA</sequence>
<dbReference type="PANTHER" id="PTHR12320">
    <property type="entry name" value="PROTEIN PHOSPHATASE 2C"/>
    <property type="match status" value="1"/>
</dbReference>
<keyword evidence="1" id="KW-0479">Metal-binding</keyword>
<dbReference type="InterPro" id="IPR001932">
    <property type="entry name" value="PPM-type_phosphatase-like_dom"/>
</dbReference>
<dbReference type="InterPro" id="IPR036457">
    <property type="entry name" value="PPM-type-like_dom_sf"/>
</dbReference>
<dbReference type="PANTHER" id="PTHR12320:SF1">
    <property type="entry name" value="PROTEIN PHOSPHATASE PTC7 HOMOLOG"/>
    <property type="match status" value="1"/>
</dbReference>
<dbReference type="Gene3D" id="3.60.40.10">
    <property type="entry name" value="PPM-type phosphatase domain"/>
    <property type="match status" value="1"/>
</dbReference>
<reference evidence="5" key="1">
    <citation type="journal article" date="2013" name="Nature">
        <title>Pan genome of the phytoplankton Emiliania underpins its global distribution.</title>
        <authorList>
            <person name="Read B.A."/>
            <person name="Kegel J."/>
            <person name="Klute M.J."/>
            <person name="Kuo A."/>
            <person name="Lefebvre S.C."/>
            <person name="Maumus F."/>
            <person name="Mayer C."/>
            <person name="Miller J."/>
            <person name="Monier A."/>
            <person name="Salamov A."/>
            <person name="Young J."/>
            <person name="Aguilar M."/>
            <person name="Claverie J.M."/>
            <person name="Frickenhaus S."/>
            <person name="Gonzalez K."/>
            <person name="Herman E.K."/>
            <person name="Lin Y.C."/>
            <person name="Napier J."/>
            <person name="Ogata H."/>
            <person name="Sarno A.F."/>
            <person name="Shmutz J."/>
            <person name="Schroeder D."/>
            <person name="de Vargas C."/>
            <person name="Verret F."/>
            <person name="von Dassow P."/>
            <person name="Valentin K."/>
            <person name="Van de Peer Y."/>
            <person name="Wheeler G."/>
            <person name="Dacks J.B."/>
            <person name="Delwiche C.F."/>
            <person name="Dyhrman S.T."/>
            <person name="Glockner G."/>
            <person name="John U."/>
            <person name="Richards T."/>
            <person name="Worden A.Z."/>
            <person name="Zhang X."/>
            <person name="Grigoriev I.V."/>
            <person name="Allen A.E."/>
            <person name="Bidle K."/>
            <person name="Borodovsky M."/>
            <person name="Bowler C."/>
            <person name="Brownlee C."/>
            <person name="Cock J.M."/>
            <person name="Elias M."/>
            <person name="Gladyshev V.N."/>
            <person name="Groth M."/>
            <person name="Guda C."/>
            <person name="Hadaegh A."/>
            <person name="Iglesias-Rodriguez M.D."/>
            <person name="Jenkins J."/>
            <person name="Jones B.M."/>
            <person name="Lawson T."/>
            <person name="Leese F."/>
            <person name="Lindquist E."/>
            <person name="Lobanov A."/>
            <person name="Lomsadze A."/>
            <person name="Malik S.B."/>
            <person name="Marsh M.E."/>
            <person name="Mackinder L."/>
            <person name="Mock T."/>
            <person name="Mueller-Roeber B."/>
            <person name="Pagarete A."/>
            <person name="Parker M."/>
            <person name="Probert I."/>
            <person name="Quesneville H."/>
            <person name="Raines C."/>
            <person name="Rensing S.A."/>
            <person name="Riano-Pachon D.M."/>
            <person name="Richier S."/>
            <person name="Rokitta S."/>
            <person name="Shiraiwa Y."/>
            <person name="Soanes D.M."/>
            <person name="van der Giezen M."/>
            <person name="Wahlund T.M."/>
            <person name="Williams B."/>
            <person name="Wilson W."/>
            <person name="Wolfe G."/>
            <person name="Wurch L.L."/>
        </authorList>
    </citation>
    <scope>NUCLEOTIDE SEQUENCE</scope>
</reference>
<feature type="region of interest" description="Disordered" evidence="2">
    <location>
        <begin position="313"/>
        <end position="337"/>
    </location>
</feature>
<accession>A0A0D3JGN2</accession>
<name>A0A0D3JGN2_EMIH1</name>
<organism evidence="4 5">
    <name type="scientific">Emiliania huxleyi (strain CCMP1516)</name>
    <dbReference type="NCBI Taxonomy" id="280463"/>
    <lineage>
        <taxon>Eukaryota</taxon>
        <taxon>Haptista</taxon>
        <taxon>Haptophyta</taxon>
        <taxon>Prymnesiophyceae</taxon>
        <taxon>Isochrysidales</taxon>
        <taxon>Noelaerhabdaceae</taxon>
        <taxon>Emiliania</taxon>
    </lineage>
</organism>
<evidence type="ECO:0000259" key="3">
    <source>
        <dbReference type="PROSITE" id="PS51746"/>
    </source>
</evidence>
<keyword evidence="5" id="KW-1185">Reference proteome</keyword>
<dbReference type="HOGENOM" id="CLU_641633_0_0_1"/>
<dbReference type="GeneID" id="17268213"/>
<dbReference type="Proteomes" id="UP000013827">
    <property type="component" value="Unassembled WGS sequence"/>
</dbReference>
<dbReference type="KEGG" id="ehx:EMIHUDRAFT_458102"/>
<reference evidence="4" key="2">
    <citation type="submission" date="2024-10" db="UniProtKB">
        <authorList>
            <consortium name="EnsemblProtists"/>
        </authorList>
    </citation>
    <scope>IDENTIFICATION</scope>
</reference>
<feature type="domain" description="PPM-type phosphatase" evidence="3">
    <location>
        <begin position="22"/>
        <end position="283"/>
    </location>
</feature>
<dbReference type="EC" id="3.1.3.16" evidence="1"/>
<keyword evidence="1" id="KW-0460">Magnesium</keyword>
<evidence type="ECO:0000313" key="4">
    <source>
        <dbReference type="EnsemblProtists" id="EOD22667"/>
    </source>
</evidence>
<proteinExistence type="inferred from homology"/>
<comment type="cofactor">
    <cofactor evidence="1">
        <name>Mn(2+)</name>
        <dbReference type="ChEBI" id="CHEBI:29035"/>
    </cofactor>
</comment>
<keyword evidence="1" id="KW-0904">Protein phosphatase</keyword>
<evidence type="ECO:0000313" key="5">
    <source>
        <dbReference type="Proteomes" id="UP000013827"/>
    </source>
</evidence>
<evidence type="ECO:0000256" key="2">
    <source>
        <dbReference type="SAM" id="MobiDB-lite"/>
    </source>
</evidence>
<dbReference type="EnsemblProtists" id="EOD22667">
    <property type="protein sequence ID" value="EOD22667"/>
    <property type="gene ID" value="EMIHUDRAFT_458102"/>
</dbReference>
<dbReference type="RefSeq" id="XP_005775096.1">
    <property type="nucleotide sequence ID" value="XM_005775039.1"/>
</dbReference>
<dbReference type="SMART" id="SM00331">
    <property type="entry name" value="PP2C_SIG"/>
    <property type="match status" value="1"/>
</dbReference>
<comment type="catalytic activity">
    <reaction evidence="1">
        <text>O-phospho-L-seryl-[protein] + H2O = L-seryl-[protein] + phosphate</text>
        <dbReference type="Rhea" id="RHEA:20629"/>
        <dbReference type="Rhea" id="RHEA-COMP:9863"/>
        <dbReference type="Rhea" id="RHEA-COMP:11604"/>
        <dbReference type="ChEBI" id="CHEBI:15377"/>
        <dbReference type="ChEBI" id="CHEBI:29999"/>
        <dbReference type="ChEBI" id="CHEBI:43474"/>
        <dbReference type="ChEBI" id="CHEBI:83421"/>
        <dbReference type="EC" id="3.1.3.16"/>
    </reaction>
</comment>
<dbReference type="SMART" id="SM00332">
    <property type="entry name" value="PP2Cc"/>
    <property type="match status" value="1"/>
</dbReference>
<protein>
    <recommendedName>
        <fullName evidence="1">Protein phosphatase</fullName>
        <ecNumber evidence="1">3.1.3.16</ecNumber>
    </recommendedName>
</protein>
<comment type="catalytic activity">
    <reaction evidence="1">
        <text>O-phospho-L-threonyl-[protein] + H2O = L-threonyl-[protein] + phosphate</text>
        <dbReference type="Rhea" id="RHEA:47004"/>
        <dbReference type="Rhea" id="RHEA-COMP:11060"/>
        <dbReference type="Rhea" id="RHEA-COMP:11605"/>
        <dbReference type="ChEBI" id="CHEBI:15377"/>
        <dbReference type="ChEBI" id="CHEBI:30013"/>
        <dbReference type="ChEBI" id="CHEBI:43474"/>
        <dbReference type="ChEBI" id="CHEBI:61977"/>
        <dbReference type="EC" id="3.1.3.16"/>
    </reaction>
</comment>
<comment type="cofactor">
    <cofactor evidence="1">
        <name>Mg(2+)</name>
        <dbReference type="ChEBI" id="CHEBI:18420"/>
    </cofactor>
</comment>
<dbReference type="GO" id="GO:0046872">
    <property type="term" value="F:metal ion binding"/>
    <property type="evidence" value="ECO:0007669"/>
    <property type="project" value="UniProtKB-UniRule"/>
</dbReference>
<dbReference type="eggNOG" id="KOG1379">
    <property type="taxonomic scope" value="Eukaryota"/>
</dbReference>
<dbReference type="InterPro" id="IPR039123">
    <property type="entry name" value="PPTC7"/>
</dbReference>
<dbReference type="PROSITE" id="PS51746">
    <property type="entry name" value="PPM_2"/>
    <property type="match status" value="1"/>
</dbReference>
<evidence type="ECO:0000256" key="1">
    <source>
        <dbReference type="RuleBase" id="RU366020"/>
    </source>
</evidence>